<evidence type="ECO:0000256" key="1">
    <source>
        <dbReference type="ARBA" id="ARBA00008909"/>
    </source>
</evidence>
<organism evidence="3 4">
    <name type="scientific">Paenibacillus roseus</name>
    <dbReference type="NCBI Taxonomy" id="2798579"/>
    <lineage>
        <taxon>Bacteria</taxon>
        <taxon>Bacillati</taxon>
        <taxon>Bacillota</taxon>
        <taxon>Bacilli</taxon>
        <taxon>Bacillales</taxon>
        <taxon>Paenibacillaceae</taxon>
        <taxon>Paenibacillus</taxon>
    </lineage>
</organism>
<keyword evidence="2" id="KW-0235">DNA replication</keyword>
<dbReference type="GO" id="GO:0003677">
    <property type="term" value="F:DNA binding"/>
    <property type="evidence" value="ECO:0007669"/>
    <property type="project" value="InterPro"/>
</dbReference>
<evidence type="ECO:0008006" key="5">
    <source>
        <dbReference type="Google" id="ProtNLM"/>
    </source>
</evidence>
<evidence type="ECO:0000313" key="4">
    <source>
        <dbReference type="Proteomes" id="UP000640274"/>
    </source>
</evidence>
<reference evidence="3" key="1">
    <citation type="submission" date="2020-12" db="EMBL/GenBank/DDBJ databases">
        <authorList>
            <person name="Huq M.A."/>
        </authorList>
    </citation>
    <scope>NUCLEOTIDE SEQUENCE</scope>
    <source>
        <strain evidence="3">MAHUQ-46</strain>
    </source>
</reference>
<accession>A0A934J6K1</accession>
<gene>
    <name evidence="3" type="ORF">JFN88_08310</name>
</gene>
<evidence type="ECO:0000313" key="3">
    <source>
        <dbReference type="EMBL" id="MBJ6361310.1"/>
    </source>
</evidence>
<keyword evidence="4" id="KW-1185">Reference proteome</keyword>
<evidence type="ECO:0000256" key="2">
    <source>
        <dbReference type="ARBA" id="ARBA00022705"/>
    </source>
</evidence>
<dbReference type="EMBL" id="JAELUP010000024">
    <property type="protein sequence ID" value="MBJ6361310.1"/>
    <property type="molecule type" value="Genomic_DNA"/>
</dbReference>
<comment type="caution">
    <text evidence="3">The sequence shown here is derived from an EMBL/GenBank/DDBJ whole genome shotgun (WGS) entry which is preliminary data.</text>
</comment>
<name>A0A934J6K1_9BACL</name>
<dbReference type="Pfam" id="PF01446">
    <property type="entry name" value="Rep_1"/>
    <property type="match status" value="1"/>
</dbReference>
<dbReference type="InterPro" id="IPR000989">
    <property type="entry name" value="Rep"/>
</dbReference>
<protein>
    <recommendedName>
        <fullName evidence="5">Replication protein</fullName>
    </recommendedName>
</protein>
<sequence length="283" mass="32664">MYKIENSYTNDNTNNRNLRYRMQSVAKEILQTEHRIGVCLRHKLKENVDEEIDQQISPHFDVIMVCGSVWVCPFCASKIIEQRRFELQSAIKAQFAAGGHCTMITLSFIHSANDKLNDLLDALKGALMRFRSGRSYNRFKLTLSLIGSIRALEVTYGGNGWHPQIHLLLFHQNEIESWESFILEDEIYAMWSTACRAYGLLCNRKHGVRFHNSRSMSAYIDKYGILTEKQRITESGITAFDMLKEIVETGDLTNAEKYREYVSATNGKKQLVWSRGLKEFFGL</sequence>
<dbReference type="AlphaFoldDB" id="A0A934J6K1"/>
<comment type="similarity">
    <text evidence="1">Belongs to the Gram-positive plasmids replication protein type 1 family.</text>
</comment>
<dbReference type="GO" id="GO:0006260">
    <property type="term" value="P:DNA replication"/>
    <property type="evidence" value="ECO:0007669"/>
    <property type="project" value="UniProtKB-KW"/>
</dbReference>
<dbReference type="RefSeq" id="WP_199018862.1">
    <property type="nucleotide sequence ID" value="NZ_JAELUP010000024.1"/>
</dbReference>
<dbReference type="Proteomes" id="UP000640274">
    <property type="component" value="Unassembled WGS sequence"/>
</dbReference>
<proteinExistence type="inferred from homology"/>